<reference evidence="2 3" key="1">
    <citation type="submission" date="2019-01" db="EMBL/GenBank/DDBJ databases">
        <title>Ancylomarina salipaludis sp. nov., isolated from a salt marsh.</title>
        <authorList>
            <person name="Yoon J.-H."/>
        </authorList>
    </citation>
    <scope>NUCLEOTIDE SEQUENCE [LARGE SCALE GENOMIC DNA]</scope>
    <source>
        <strain evidence="2 3">SHSM-M15</strain>
    </source>
</reference>
<comment type="caution">
    <text evidence="2">The sequence shown here is derived from an EMBL/GenBank/DDBJ whole genome shotgun (WGS) entry which is preliminary data.</text>
</comment>
<dbReference type="SUPFAM" id="SSF48452">
    <property type="entry name" value="TPR-like"/>
    <property type="match status" value="1"/>
</dbReference>
<sequence>MKKNIYNIAIVLFAITLSSCSEDLMDNINKNVNDPANVASNLIITDVMTNSAFSVTGSDIAFYSSVYIEHNVGSFNQMYNAEIRSNEPTSSTTYNNSWNSIYQNLLNLKDIIEKCSEGGSEEGNFYTLGIAQILSAYNLAILTDAMGDVPWTEALQPGVIFTPVVDKQEAIYADIFTFLDDAIANLGKESTFPYLENQDFIYGGDEASIGNWIKFAYGLKARYTMRLSMRSPNYDDVITFANNSFADASEQCQFDYNGTSSKSPFQQFFLDRDYFGASTSLHNKLTARNDPRDAIFFKAYDEGGTLEFAPNGAPSQEQGKYGISAISSITAPTYLMSYHEIEFLKAEAYARKNDLVNAKIALEAGIVAAFAKSNIDISEADAMDYYTNEVEPVLLDQATTLKEIMVQKYLAFFEEEAFEAYNDIRRLRAMGNNFIQLDNPLNSTKFPLRFTYGSEDVTTNVNVREAYGDGSYVYTENVWWAGGSR</sequence>
<dbReference type="EMBL" id="SAXA01000008">
    <property type="protein sequence ID" value="RXQ93966.1"/>
    <property type="molecule type" value="Genomic_DNA"/>
</dbReference>
<keyword evidence="1" id="KW-0732">Signal</keyword>
<dbReference type="InterPro" id="IPR041662">
    <property type="entry name" value="SusD-like_2"/>
</dbReference>
<keyword evidence="2" id="KW-0449">Lipoprotein</keyword>
<dbReference type="PROSITE" id="PS51257">
    <property type="entry name" value="PROKAR_LIPOPROTEIN"/>
    <property type="match status" value="1"/>
</dbReference>
<dbReference type="Pfam" id="PF12771">
    <property type="entry name" value="SusD-like_2"/>
    <property type="match status" value="1"/>
</dbReference>
<dbReference type="Proteomes" id="UP000289703">
    <property type="component" value="Unassembled WGS sequence"/>
</dbReference>
<protein>
    <submittedName>
        <fullName evidence="2">SusD/RagB family nutrient-binding outer membrane lipoprotein</fullName>
    </submittedName>
</protein>
<name>A0A4Q1JKW9_9BACT</name>
<dbReference type="AlphaFoldDB" id="A0A4Q1JKW9"/>
<keyword evidence="3" id="KW-1185">Reference proteome</keyword>
<accession>A0A4Q1JKW9</accession>
<feature type="chain" id="PRO_5020387260" evidence="1">
    <location>
        <begin position="22"/>
        <end position="485"/>
    </location>
</feature>
<evidence type="ECO:0000256" key="1">
    <source>
        <dbReference type="SAM" id="SignalP"/>
    </source>
</evidence>
<dbReference type="InterPro" id="IPR011990">
    <property type="entry name" value="TPR-like_helical_dom_sf"/>
</dbReference>
<gene>
    <name evidence="2" type="ORF">EO244_10340</name>
</gene>
<dbReference type="Gene3D" id="1.20.120.840">
    <property type="entry name" value="SusD-like, tetratrico peptide repeats domain"/>
    <property type="match status" value="1"/>
</dbReference>
<dbReference type="OrthoDB" id="1109828at2"/>
<dbReference type="RefSeq" id="WP_129254599.1">
    <property type="nucleotide sequence ID" value="NZ_SAXA01000008.1"/>
</dbReference>
<evidence type="ECO:0000313" key="3">
    <source>
        <dbReference type="Proteomes" id="UP000289703"/>
    </source>
</evidence>
<evidence type="ECO:0000313" key="2">
    <source>
        <dbReference type="EMBL" id="RXQ93966.1"/>
    </source>
</evidence>
<dbReference type="Gene3D" id="1.25.40.390">
    <property type="match status" value="2"/>
</dbReference>
<proteinExistence type="predicted"/>
<organism evidence="2 3">
    <name type="scientific">Ancylomarina salipaludis</name>
    <dbReference type="NCBI Taxonomy" id="2501299"/>
    <lineage>
        <taxon>Bacteria</taxon>
        <taxon>Pseudomonadati</taxon>
        <taxon>Bacteroidota</taxon>
        <taxon>Bacteroidia</taxon>
        <taxon>Marinilabiliales</taxon>
        <taxon>Marinifilaceae</taxon>
        <taxon>Ancylomarina</taxon>
    </lineage>
</organism>
<feature type="signal peptide" evidence="1">
    <location>
        <begin position="1"/>
        <end position="21"/>
    </location>
</feature>